<proteinExistence type="predicted"/>
<dbReference type="AlphaFoldDB" id="A0A914PK69"/>
<evidence type="ECO:0000313" key="2">
    <source>
        <dbReference type="Proteomes" id="UP000887578"/>
    </source>
</evidence>
<organism evidence="2 3">
    <name type="scientific">Panagrolaimus davidi</name>
    <dbReference type="NCBI Taxonomy" id="227884"/>
    <lineage>
        <taxon>Eukaryota</taxon>
        <taxon>Metazoa</taxon>
        <taxon>Ecdysozoa</taxon>
        <taxon>Nematoda</taxon>
        <taxon>Chromadorea</taxon>
        <taxon>Rhabditida</taxon>
        <taxon>Tylenchina</taxon>
        <taxon>Panagrolaimomorpha</taxon>
        <taxon>Panagrolaimoidea</taxon>
        <taxon>Panagrolaimidae</taxon>
        <taxon>Panagrolaimus</taxon>
    </lineage>
</organism>
<evidence type="ECO:0000256" key="1">
    <source>
        <dbReference type="SAM" id="MobiDB-lite"/>
    </source>
</evidence>
<reference evidence="3" key="1">
    <citation type="submission" date="2022-11" db="UniProtKB">
        <authorList>
            <consortium name="WormBaseParasite"/>
        </authorList>
    </citation>
    <scope>IDENTIFICATION</scope>
</reference>
<name>A0A914PK69_9BILA</name>
<evidence type="ECO:0000313" key="3">
    <source>
        <dbReference type="WBParaSite" id="PDA_v2.g16190.t1"/>
    </source>
</evidence>
<dbReference type="WBParaSite" id="PDA_v2.g16190.t1">
    <property type="protein sequence ID" value="PDA_v2.g16190.t1"/>
    <property type="gene ID" value="PDA_v2.g16190"/>
</dbReference>
<dbReference type="Proteomes" id="UP000887578">
    <property type="component" value="Unplaced"/>
</dbReference>
<protein>
    <submittedName>
        <fullName evidence="3">Uncharacterized protein</fullName>
    </submittedName>
</protein>
<accession>A0A914PK69</accession>
<keyword evidence="2" id="KW-1185">Reference proteome</keyword>
<sequence>MKLITLDRSKNVTYFGECEIEIEKCLNVTLMDIVPEEIMTATFHRVFVRRNNLLCCMNQNFSNVMIIVFPTKEKCKFIYDAVIKEKSRQAQSNNVLVIDENQIFKDCFYLPLVKAVQGGTPFFFGGHQGLKSIIAEFVESLDTDEVNYYFNNLPANLLIQTPVSPVTEETFVRQKQIVKPMHFTPEPETTSFHSSRTIFSSIQVPSNVHKRSISHNEDDEEEEKTIGTSRKKLKVSRKPSRKTSNVYRLTEASSITPNVSVFDEPSPQNAPENVIFDIVKCLQDGNLNKKLLVFTSNCIKLNMKLTARFIKHGGENAIELNRLDHLCKPKKCVL</sequence>
<feature type="region of interest" description="Disordered" evidence="1">
    <location>
        <begin position="208"/>
        <end position="237"/>
    </location>
</feature>